<accession>A0ABU6PWB9</accession>
<evidence type="ECO:0000313" key="2">
    <source>
        <dbReference type="EMBL" id="MED5018408.1"/>
    </source>
</evidence>
<dbReference type="InterPro" id="IPR005883">
    <property type="entry name" value="PilM"/>
</dbReference>
<keyword evidence="1" id="KW-0812">Transmembrane</keyword>
<dbReference type="RefSeq" id="WP_328278657.1">
    <property type="nucleotide sequence ID" value="NZ_JARTLD010000034.1"/>
</dbReference>
<proteinExistence type="predicted"/>
<dbReference type="Proteomes" id="UP001343257">
    <property type="component" value="Unassembled WGS sequence"/>
</dbReference>
<dbReference type="EMBL" id="JARTLD010000034">
    <property type="protein sequence ID" value="MED5018408.1"/>
    <property type="molecule type" value="Genomic_DNA"/>
</dbReference>
<dbReference type="PANTHER" id="PTHR32432">
    <property type="entry name" value="CELL DIVISION PROTEIN FTSA-RELATED"/>
    <property type="match status" value="1"/>
</dbReference>
<dbReference type="Gene3D" id="3.30.420.40">
    <property type="match status" value="2"/>
</dbReference>
<keyword evidence="1" id="KW-0472">Membrane</keyword>
<dbReference type="InterPro" id="IPR050696">
    <property type="entry name" value="FtsA/MreB"/>
</dbReference>
<dbReference type="InterPro" id="IPR043129">
    <property type="entry name" value="ATPase_NBD"/>
</dbReference>
<dbReference type="Pfam" id="PF11104">
    <property type="entry name" value="PilM_2"/>
    <property type="match status" value="1"/>
</dbReference>
<organism evidence="2 3">
    <name type="scientific">Paenibacillus chibensis</name>
    <dbReference type="NCBI Taxonomy" id="59846"/>
    <lineage>
        <taxon>Bacteria</taxon>
        <taxon>Bacillati</taxon>
        <taxon>Bacillota</taxon>
        <taxon>Bacilli</taxon>
        <taxon>Bacillales</taxon>
        <taxon>Paenibacillaceae</taxon>
        <taxon>Paenibacillus</taxon>
    </lineage>
</organism>
<protein>
    <submittedName>
        <fullName evidence="2">Pilus assembly protein PilM</fullName>
    </submittedName>
</protein>
<keyword evidence="1" id="KW-1133">Transmembrane helix</keyword>
<keyword evidence="3" id="KW-1185">Reference proteome</keyword>
<sequence length="551" mass="60955">MRLRGNRPLGLAIEQTGIRYVRLNTKKASGVARKGMLPLPAGMIIDNDIADRHGLGELLKRWVKKEGLRGSQVSLSIPPSQIIIRKMAMPTTNRKQLDQLVRLEVETGLHLPFDHAVYDYMVTDTDETSMQLLVFAAPGQLIESYMELLHEAGLKVQNIEISATALARAGVLREHMDFTDTMLIHLDRTMLDVYLFHDGHPLFLRTINLYDLTPPPGEASYWPGEGTAAQEAAAAAQTLSSDPKEPEPEQLSAEQLVEITAEISRMLNFYQYSLHDGTTRITDVIVTGPATGRVQLLRELHQMLPDMDIRAAAFQEAARRGLSPEDEDMNDFRVALGASLYGQGVNDLHLMPREDREAQVFPYIILSLVAVWLIGMAGMGWWYMASRGENSALSDQIQGVQDQTATIQKDLAALNTGGAAANNPQQIVQEVLESRMDAVTVLDDLDVKLPKGAVIRNIAYNQYGEITLSVNMLKMEDAAAYLSQLEQMPFAIKATIEKLTEEQGMKAGGTTEGMDTQTVKPKYAVMYKINSSRLQAVEPAKEGDHAGEDQP</sequence>
<evidence type="ECO:0000313" key="3">
    <source>
        <dbReference type="Proteomes" id="UP001343257"/>
    </source>
</evidence>
<dbReference type="PANTHER" id="PTHR32432:SF3">
    <property type="entry name" value="ETHANOLAMINE UTILIZATION PROTEIN EUTJ"/>
    <property type="match status" value="1"/>
</dbReference>
<gene>
    <name evidence="2" type="primary">pilM</name>
    <name evidence="2" type="ORF">P9847_13950</name>
</gene>
<dbReference type="SUPFAM" id="SSF53067">
    <property type="entry name" value="Actin-like ATPase domain"/>
    <property type="match status" value="1"/>
</dbReference>
<name>A0ABU6PWB9_9BACL</name>
<evidence type="ECO:0000256" key="1">
    <source>
        <dbReference type="SAM" id="Phobius"/>
    </source>
</evidence>
<dbReference type="Gene3D" id="3.30.1490.300">
    <property type="match status" value="1"/>
</dbReference>
<reference evidence="2 3" key="1">
    <citation type="submission" date="2023-03" db="EMBL/GenBank/DDBJ databases">
        <title>Bacillus Genome Sequencing.</title>
        <authorList>
            <person name="Dunlap C."/>
        </authorList>
    </citation>
    <scope>NUCLEOTIDE SEQUENCE [LARGE SCALE GENOMIC DNA]</scope>
    <source>
        <strain evidence="2 3">NRS-52</strain>
    </source>
</reference>
<comment type="caution">
    <text evidence="2">The sequence shown here is derived from an EMBL/GenBank/DDBJ whole genome shotgun (WGS) entry which is preliminary data.</text>
</comment>
<feature type="transmembrane region" description="Helical" evidence="1">
    <location>
        <begin position="360"/>
        <end position="384"/>
    </location>
</feature>